<dbReference type="AlphaFoldDB" id="A0A6P3HQ59"/>
<dbReference type="Proteomes" id="UP000515208">
    <property type="component" value="Unplaced"/>
</dbReference>
<feature type="domain" description="CEP170 C-terminal" evidence="2">
    <location>
        <begin position="300"/>
        <end position="374"/>
    </location>
</feature>
<proteinExistence type="predicted"/>
<feature type="compositionally biased region" description="Low complexity" evidence="1">
    <location>
        <begin position="332"/>
        <end position="345"/>
    </location>
</feature>
<organism evidence="3 4">
    <name type="scientific">Bison bison bison</name>
    <name type="common">North American plains bison</name>
    <dbReference type="NCBI Taxonomy" id="43346"/>
    <lineage>
        <taxon>Eukaryota</taxon>
        <taxon>Metazoa</taxon>
        <taxon>Chordata</taxon>
        <taxon>Craniata</taxon>
        <taxon>Vertebrata</taxon>
        <taxon>Euteleostomi</taxon>
        <taxon>Mammalia</taxon>
        <taxon>Eutheria</taxon>
        <taxon>Laurasiatheria</taxon>
        <taxon>Artiodactyla</taxon>
        <taxon>Ruminantia</taxon>
        <taxon>Pecora</taxon>
        <taxon>Bovidae</taxon>
        <taxon>Bovinae</taxon>
        <taxon>Bison</taxon>
    </lineage>
</organism>
<dbReference type="KEGG" id="bbis:104993296"/>
<dbReference type="Pfam" id="PF15308">
    <property type="entry name" value="CEP170_C"/>
    <property type="match status" value="1"/>
</dbReference>
<feature type="non-terminal residue" evidence="4">
    <location>
        <position position="454"/>
    </location>
</feature>
<dbReference type="RefSeq" id="XP_010844778.1">
    <property type="nucleotide sequence ID" value="XM_010846476.1"/>
</dbReference>
<keyword evidence="3" id="KW-1185">Reference proteome</keyword>
<evidence type="ECO:0000256" key="1">
    <source>
        <dbReference type="SAM" id="MobiDB-lite"/>
    </source>
</evidence>
<evidence type="ECO:0000313" key="3">
    <source>
        <dbReference type="Proteomes" id="UP000515208"/>
    </source>
</evidence>
<dbReference type="InterPro" id="IPR029300">
    <property type="entry name" value="CEP170_C"/>
</dbReference>
<feature type="compositionally biased region" description="Polar residues" evidence="1">
    <location>
        <begin position="249"/>
        <end position="264"/>
    </location>
</feature>
<feature type="region of interest" description="Disordered" evidence="1">
    <location>
        <begin position="13"/>
        <end position="37"/>
    </location>
</feature>
<accession>A0A6P3HQ59</accession>
<feature type="compositionally biased region" description="Gly residues" evidence="1">
    <location>
        <begin position="166"/>
        <end position="178"/>
    </location>
</feature>
<dbReference type="GeneID" id="104993296"/>
<evidence type="ECO:0000313" key="4">
    <source>
        <dbReference type="RefSeq" id="XP_010844778.1"/>
    </source>
</evidence>
<protein>
    <submittedName>
        <fullName evidence="4">Centrosomal protein of 170 kDa protein B-like</fullName>
    </submittedName>
</protein>
<reference evidence="4" key="1">
    <citation type="submission" date="2025-08" db="UniProtKB">
        <authorList>
            <consortium name="RefSeq"/>
        </authorList>
    </citation>
    <scope>IDENTIFICATION</scope>
    <source>
        <tissue evidence="4">Blood</tissue>
    </source>
</reference>
<name>A0A6P3HQ59_BISBB</name>
<sequence length="454" mass="47407">MIDQGFGVLESPELSRASSAAFRPVIRGDREEPGDGMAQRMALLQEFASRPAGVTPQVELQGLPVPGSPGGQKWVSRWASLADSYSDPGLSEDGPGRRAAELEGIPPMRPRRLLPQLPSDRADSPAGPEVARRSGPGPPEVGSEQAGLLLGQEDLEPDSLSDASGSDGGRGPELGGGPQEERRRSPQEGPAWTRGRRSPRGPGEPAPTSFFISDPSADAALPRKAPVAPGQVEGPGPAQPSAPAHDSKYVSTSGRMVIQLQTTGKPPELEGPAPAPTKEALAFVRQESFTKEPASGPPGGSDCTSTSEEEYGSHHSSPKHTRSHASTATQTPRAGSSGRARPRAPGLRDTDDEGEEPNPYGFIVQTAEIAEIARALVVVVATGEGHVAGAWGYLCPPLPEAPSLVLSLCCCWCWRLCALPLTQRPPLGAICAHVQGGKRDKVTRASVLGATRAA</sequence>
<dbReference type="OrthoDB" id="444265at2759"/>
<evidence type="ECO:0000259" key="2">
    <source>
        <dbReference type="Pfam" id="PF15308"/>
    </source>
</evidence>
<gene>
    <name evidence="4" type="primary">LOC104993296</name>
</gene>
<feature type="region of interest" description="Disordered" evidence="1">
    <location>
        <begin position="83"/>
        <end position="359"/>
    </location>
</feature>